<comment type="caution">
    <text evidence="3">The sequence shown here is derived from an EMBL/GenBank/DDBJ whole genome shotgun (WGS) entry which is preliminary data.</text>
</comment>
<evidence type="ECO:0000256" key="1">
    <source>
        <dbReference type="SAM" id="Phobius"/>
    </source>
</evidence>
<sequence>MKKLAFTLALAAALAGTTFTAPAHAQRDTMASELSALSALPVAVSVVAPAVLLSTGAVFTVVAVEATSRGTVWVLERASDGARASLTLSGAVVGGASLVVGASVVAVASTAGWVISAAGKAIAFIPNELGRALLHNERITY</sequence>
<dbReference type="Proteomes" id="UP000285575">
    <property type="component" value="Unassembled WGS sequence"/>
</dbReference>
<proteinExistence type="predicted"/>
<dbReference type="RefSeq" id="WP_128227604.1">
    <property type="nucleotide sequence ID" value="NZ_SACR01000002.1"/>
</dbReference>
<feature type="transmembrane region" description="Helical" evidence="1">
    <location>
        <begin position="41"/>
        <end position="64"/>
    </location>
</feature>
<protein>
    <submittedName>
        <fullName evidence="3">Uncharacterized protein</fullName>
    </submittedName>
</protein>
<accession>A0A437RK24</accession>
<dbReference type="AlphaFoldDB" id="A0A437RK24"/>
<keyword evidence="4" id="KW-1185">Reference proteome</keyword>
<dbReference type="EMBL" id="SACR01000002">
    <property type="protein sequence ID" value="RVU47136.1"/>
    <property type="molecule type" value="Genomic_DNA"/>
</dbReference>
<reference evidence="3 4" key="1">
    <citation type="submission" date="2019-01" db="EMBL/GenBank/DDBJ databases">
        <authorList>
            <person name="Chen W.-M."/>
        </authorList>
    </citation>
    <scope>NUCLEOTIDE SEQUENCE [LARGE SCALE GENOMIC DNA]</scope>
    <source>
        <strain evidence="3 4">KYPY4</strain>
    </source>
</reference>
<gene>
    <name evidence="3" type="ORF">EOE66_05065</name>
</gene>
<keyword evidence="1" id="KW-0472">Membrane</keyword>
<keyword evidence="1" id="KW-1133">Transmembrane helix</keyword>
<evidence type="ECO:0000256" key="2">
    <source>
        <dbReference type="SAM" id="SignalP"/>
    </source>
</evidence>
<keyword evidence="1" id="KW-0812">Transmembrane</keyword>
<dbReference type="OrthoDB" id="5986644at2"/>
<evidence type="ECO:0000313" key="4">
    <source>
        <dbReference type="Proteomes" id="UP000285575"/>
    </source>
</evidence>
<feature type="transmembrane region" description="Helical" evidence="1">
    <location>
        <begin position="85"/>
        <end position="108"/>
    </location>
</feature>
<name>A0A437RK24_9BURK</name>
<keyword evidence="2" id="KW-0732">Signal</keyword>
<evidence type="ECO:0000313" key="3">
    <source>
        <dbReference type="EMBL" id="RVU47136.1"/>
    </source>
</evidence>
<organism evidence="3 4">
    <name type="scientific">Rubrivivax rivuli</name>
    <dbReference type="NCBI Taxonomy" id="1862385"/>
    <lineage>
        <taxon>Bacteria</taxon>
        <taxon>Pseudomonadati</taxon>
        <taxon>Pseudomonadota</taxon>
        <taxon>Betaproteobacteria</taxon>
        <taxon>Burkholderiales</taxon>
        <taxon>Sphaerotilaceae</taxon>
        <taxon>Rubrivivax</taxon>
    </lineage>
</organism>
<feature type="chain" id="PRO_5019051518" evidence="2">
    <location>
        <begin position="26"/>
        <end position="141"/>
    </location>
</feature>
<feature type="signal peptide" evidence="2">
    <location>
        <begin position="1"/>
        <end position="25"/>
    </location>
</feature>